<organism evidence="2 3">
    <name type="scientific">Streptomyces hirsutus</name>
    <dbReference type="NCBI Taxonomy" id="35620"/>
    <lineage>
        <taxon>Bacteria</taxon>
        <taxon>Bacillati</taxon>
        <taxon>Actinomycetota</taxon>
        <taxon>Actinomycetes</taxon>
        <taxon>Kitasatosporales</taxon>
        <taxon>Streptomycetaceae</taxon>
        <taxon>Streptomyces</taxon>
    </lineage>
</organism>
<evidence type="ECO:0000313" key="2">
    <source>
        <dbReference type="EMBL" id="WSD10132.1"/>
    </source>
</evidence>
<feature type="compositionally biased region" description="Pro residues" evidence="1">
    <location>
        <begin position="75"/>
        <end position="84"/>
    </location>
</feature>
<dbReference type="EMBL" id="CP109134">
    <property type="protein sequence ID" value="WSD10132.1"/>
    <property type="molecule type" value="Genomic_DNA"/>
</dbReference>
<reference evidence="2 3" key="1">
    <citation type="submission" date="2022-10" db="EMBL/GenBank/DDBJ databases">
        <title>The complete genomes of actinobacterial strains from the NBC collection.</title>
        <authorList>
            <person name="Joergensen T.S."/>
            <person name="Alvarez Arevalo M."/>
            <person name="Sterndorff E.B."/>
            <person name="Faurdal D."/>
            <person name="Vuksanovic O."/>
            <person name="Mourched A.-S."/>
            <person name="Charusanti P."/>
            <person name="Shaw S."/>
            <person name="Blin K."/>
            <person name="Weber T."/>
        </authorList>
    </citation>
    <scope>NUCLEOTIDE SEQUENCE [LARGE SCALE GENOMIC DNA]</scope>
    <source>
        <strain evidence="2 3">NBC 01753</strain>
    </source>
</reference>
<feature type="region of interest" description="Disordered" evidence="1">
    <location>
        <begin position="61"/>
        <end position="84"/>
    </location>
</feature>
<sequence>MRPERADGQRQLPAPDGRITDVVAAVHRFDRVRVVPVSVDAAGPVRHVAAGPLNLRLTLGRRGGPGRLLRRVPPRSAPGPPGPH</sequence>
<dbReference type="GeneID" id="91547567"/>
<gene>
    <name evidence="2" type="ORF">OIE73_33350</name>
</gene>
<proteinExistence type="predicted"/>
<accession>A0ABZ1GVD9</accession>
<dbReference type="Proteomes" id="UP001335325">
    <property type="component" value="Chromosome"/>
</dbReference>
<dbReference type="RefSeq" id="WP_326755857.1">
    <property type="nucleotide sequence ID" value="NZ_CP109134.1"/>
</dbReference>
<evidence type="ECO:0000256" key="1">
    <source>
        <dbReference type="SAM" id="MobiDB-lite"/>
    </source>
</evidence>
<name>A0ABZ1GVD9_9ACTN</name>
<protein>
    <submittedName>
        <fullName evidence="2">Uncharacterized protein</fullName>
    </submittedName>
</protein>
<keyword evidence="3" id="KW-1185">Reference proteome</keyword>
<evidence type="ECO:0000313" key="3">
    <source>
        <dbReference type="Proteomes" id="UP001335325"/>
    </source>
</evidence>